<dbReference type="InterPro" id="IPR011055">
    <property type="entry name" value="Dup_hybrid_motif"/>
</dbReference>
<evidence type="ECO:0000313" key="3">
    <source>
        <dbReference type="EMBL" id="KKR49419.1"/>
    </source>
</evidence>
<keyword evidence="1" id="KW-0175">Coiled coil</keyword>
<reference evidence="3 4" key="1">
    <citation type="journal article" date="2015" name="Nature">
        <title>rRNA introns, odd ribosomes, and small enigmatic genomes across a large radiation of phyla.</title>
        <authorList>
            <person name="Brown C.T."/>
            <person name="Hug L.A."/>
            <person name="Thomas B.C."/>
            <person name="Sharon I."/>
            <person name="Castelle C.J."/>
            <person name="Singh A."/>
            <person name="Wilkins M.J."/>
            <person name="Williams K.H."/>
            <person name="Banfield J.F."/>
        </authorList>
    </citation>
    <scope>NUCLEOTIDE SEQUENCE [LARGE SCALE GENOMIC DNA]</scope>
</reference>
<name>A0A0G0R9K7_9BACT</name>
<dbReference type="InterPro" id="IPR016047">
    <property type="entry name" value="M23ase_b-sheet_dom"/>
</dbReference>
<dbReference type="GO" id="GO:0004222">
    <property type="term" value="F:metalloendopeptidase activity"/>
    <property type="evidence" value="ECO:0007669"/>
    <property type="project" value="TreeGrafter"/>
</dbReference>
<dbReference type="InterPro" id="IPR050570">
    <property type="entry name" value="Cell_wall_metabolism_enzyme"/>
</dbReference>
<evidence type="ECO:0000259" key="2">
    <source>
        <dbReference type="Pfam" id="PF01551"/>
    </source>
</evidence>
<sequence>MLQGQVKLVESQISATDTKIDLTKGKIDQVQGRIGETQDSMSRKRDTLGRLIFFLNQRDQEDIVASIMKYENISDIAQQIHDVARVQQQVFGIIQDLKKAKTALEADRTELEGKKVELEDLNTEAEARRVQLANVKSEKDRVLKDTKGQENAYQAQITEIEKQKASFFKELKELELKVISGGLYVVHIKATKVPAKGTKIFDWPEAGYRLTQGYGMTAYAKRGAYGGAPHNGIDIAAGYGSLIRAIGSGQIVANGLNSGWGNWIAIKHDNGLVSLYAHMSSLAPLKVGTAVTKGQIIGYEGNTGKVTGSHLHLSIYKEFFTYLNDKGQLNFNYFEGTLNPRDYL</sequence>
<feature type="coiled-coil region" evidence="1">
    <location>
        <begin position="94"/>
        <end position="177"/>
    </location>
</feature>
<protein>
    <submittedName>
        <fullName evidence="3">Membrane protein metalloendopeptidase</fullName>
    </submittedName>
</protein>
<feature type="domain" description="M23ase beta-sheet core" evidence="2">
    <location>
        <begin position="229"/>
        <end position="317"/>
    </location>
</feature>
<dbReference type="Gene3D" id="2.70.70.10">
    <property type="entry name" value="Glucose Permease (Domain IIA)"/>
    <property type="match status" value="1"/>
</dbReference>
<gene>
    <name evidence="3" type="ORF">UT84_C0028G0008</name>
</gene>
<dbReference type="AlphaFoldDB" id="A0A0G0R9K7"/>
<organism evidence="3 4">
    <name type="scientific">Candidatus Curtissbacteria bacterium GW2011_GWA1_40_16</name>
    <dbReference type="NCBI Taxonomy" id="1618405"/>
    <lineage>
        <taxon>Bacteria</taxon>
        <taxon>Candidatus Curtissiibacteriota</taxon>
    </lineage>
</organism>
<accession>A0A0G0R9K7</accession>
<evidence type="ECO:0000256" key="1">
    <source>
        <dbReference type="SAM" id="Coils"/>
    </source>
</evidence>
<dbReference type="SUPFAM" id="SSF51261">
    <property type="entry name" value="Duplicated hybrid motif"/>
    <property type="match status" value="1"/>
</dbReference>
<dbReference type="Pfam" id="PF01551">
    <property type="entry name" value="Peptidase_M23"/>
    <property type="match status" value="1"/>
</dbReference>
<proteinExistence type="predicted"/>
<comment type="caution">
    <text evidence="3">The sequence shown here is derived from an EMBL/GenBank/DDBJ whole genome shotgun (WGS) entry which is preliminary data.</text>
</comment>
<dbReference type="PANTHER" id="PTHR21666">
    <property type="entry name" value="PEPTIDASE-RELATED"/>
    <property type="match status" value="1"/>
</dbReference>
<evidence type="ECO:0000313" key="4">
    <source>
        <dbReference type="Proteomes" id="UP000034531"/>
    </source>
</evidence>
<dbReference type="Gene3D" id="6.10.250.3150">
    <property type="match status" value="1"/>
</dbReference>
<dbReference type="PANTHER" id="PTHR21666:SF270">
    <property type="entry name" value="MUREIN HYDROLASE ACTIVATOR ENVC"/>
    <property type="match status" value="1"/>
</dbReference>
<dbReference type="EMBL" id="LBYI01000028">
    <property type="protein sequence ID" value="KKR49419.1"/>
    <property type="molecule type" value="Genomic_DNA"/>
</dbReference>
<dbReference type="CDD" id="cd12797">
    <property type="entry name" value="M23_peptidase"/>
    <property type="match status" value="1"/>
</dbReference>
<dbReference type="Proteomes" id="UP000034531">
    <property type="component" value="Unassembled WGS sequence"/>
</dbReference>